<dbReference type="PROSITE" id="PS00187">
    <property type="entry name" value="TPP_ENZYMES"/>
    <property type="match status" value="1"/>
</dbReference>
<dbReference type="PANTHER" id="PTHR18968">
    <property type="entry name" value="THIAMINE PYROPHOSPHATE ENZYMES"/>
    <property type="match status" value="1"/>
</dbReference>
<feature type="domain" description="Thiamine pyrophosphate enzyme central" evidence="5">
    <location>
        <begin position="190"/>
        <end position="326"/>
    </location>
</feature>
<evidence type="ECO:0000256" key="1">
    <source>
        <dbReference type="ARBA" id="ARBA00007812"/>
    </source>
</evidence>
<gene>
    <name evidence="8" type="ORF">K3721_06855</name>
</gene>
<dbReference type="GO" id="GO:0000287">
    <property type="term" value="F:magnesium ion binding"/>
    <property type="evidence" value="ECO:0007669"/>
    <property type="project" value="InterPro"/>
</dbReference>
<feature type="domain" description="Thiamine pyrophosphate enzyme TPP-binding" evidence="6">
    <location>
        <begin position="380"/>
        <end position="525"/>
    </location>
</feature>
<dbReference type="PANTHER" id="PTHR18968:SF129">
    <property type="entry name" value="ACETOLACTATE SYNTHASE"/>
    <property type="match status" value="1"/>
</dbReference>
<keyword evidence="3 4" id="KW-0786">Thiamine pyrophosphate</keyword>
<evidence type="ECO:0000256" key="2">
    <source>
        <dbReference type="ARBA" id="ARBA00022679"/>
    </source>
</evidence>
<dbReference type="GO" id="GO:0050660">
    <property type="term" value="F:flavin adenine dinucleotide binding"/>
    <property type="evidence" value="ECO:0007669"/>
    <property type="project" value="TreeGrafter"/>
</dbReference>
<evidence type="ECO:0000313" key="8">
    <source>
        <dbReference type="EMBL" id="UWQ55252.1"/>
    </source>
</evidence>
<sequence length="537" mass="56469">MTETLRAADVLARRLYEAGCRHAFGMPGGEVLTLVDALTKAGITFHLAKHENCAGFIGEGVHHADGAPVILVATLGPGALNGINVVANAHQDRVPMLVLTGCVDAAEEQSYTHQVLDHRAVFAPVTKATFRLDAEAADLIADKAVAIATEPRNGPVHIDVPISVADASARDRGIRRAPASATAPSGEALAQARSWLASSTRPVAVIGLDALQENAGPAIRSFVEKHQIPFITSYKAKGILPENHPLCLGGAGLSPLADKHLLPLVREADLVLSIGYDPIEMRPGWRNVWDVKTQNVIDIAPEANTHYMHQAGLNFLAAIAPTLTALSDGTGPRGTWPTGRPAAVKAELADAFPQDDNWGPAGVIAECRAVLPPETLATADSGAHRILLSQMWDCQEPRGLIQSSALCTMGCAVPMAIGRKLAQPERPVVSFSGDAGFLMVAGELSTAAELGVAPVFVVFADASLALIELKQRQRQLASGGVDFAAHDFAAMGRAFGGNGVTVASRAELRAALEDAMKSDRFTVISAVIERGGYDGRI</sequence>
<accession>A0A9Q9M240</accession>
<dbReference type="GO" id="GO:0005948">
    <property type="term" value="C:acetolactate synthase complex"/>
    <property type="evidence" value="ECO:0007669"/>
    <property type="project" value="TreeGrafter"/>
</dbReference>
<dbReference type="SUPFAM" id="SSF52467">
    <property type="entry name" value="DHS-like NAD/FAD-binding domain"/>
    <property type="match status" value="1"/>
</dbReference>
<proteinExistence type="inferred from homology"/>
<feature type="domain" description="Thiamine pyrophosphate enzyme N-terminal TPP-binding" evidence="7">
    <location>
        <begin position="6"/>
        <end position="118"/>
    </location>
</feature>
<dbReference type="CDD" id="cd07035">
    <property type="entry name" value="TPP_PYR_POX_like"/>
    <property type="match status" value="1"/>
</dbReference>
<dbReference type="Gene3D" id="3.40.50.970">
    <property type="match status" value="2"/>
</dbReference>
<dbReference type="InterPro" id="IPR000399">
    <property type="entry name" value="TPP-bd_CS"/>
</dbReference>
<dbReference type="InterPro" id="IPR029061">
    <property type="entry name" value="THDP-binding"/>
</dbReference>
<evidence type="ECO:0000259" key="7">
    <source>
        <dbReference type="Pfam" id="PF02776"/>
    </source>
</evidence>
<keyword evidence="2" id="KW-0808">Transferase</keyword>
<organism evidence="8 9">
    <name type="scientific">Leisingera caerulea</name>
    <name type="common">Phaeobacter caeruleus</name>
    <dbReference type="NCBI Taxonomy" id="506591"/>
    <lineage>
        <taxon>Bacteria</taxon>
        <taxon>Pseudomonadati</taxon>
        <taxon>Pseudomonadota</taxon>
        <taxon>Alphaproteobacteria</taxon>
        <taxon>Rhodobacterales</taxon>
        <taxon>Roseobacteraceae</taxon>
        <taxon>Leisingera</taxon>
    </lineage>
</organism>
<dbReference type="InterPro" id="IPR012000">
    <property type="entry name" value="Thiamin_PyroP_enz_cen_dom"/>
</dbReference>
<dbReference type="InterPro" id="IPR012001">
    <property type="entry name" value="Thiamin_PyroP_enz_TPP-bd_dom"/>
</dbReference>
<dbReference type="InterPro" id="IPR011766">
    <property type="entry name" value="TPP_enzyme_TPP-bd"/>
</dbReference>
<dbReference type="RefSeq" id="WP_259972298.1">
    <property type="nucleotide sequence ID" value="NZ_CP081070.1"/>
</dbReference>
<dbReference type="InterPro" id="IPR045229">
    <property type="entry name" value="TPP_enz"/>
</dbReference>
<dbReference type="Proteomes" id="UP001058713">
    <property type="component" value="Chromosome"/>
</dbReference>
<reference evidence="8" key="1">
    <citation type="submission" date="2021-08" db="EMBL/GenBank/DDBJ databases">
        <authorList>
            <person name="Nwanade C."/>
            <person name="Wang M."/>
            <person name="Masoudi A."/>
            <person name="Yu Z."/>
            <person name="Liu J."/>
        </authorList>
    </citation>
    <scope>NUCLEOTIDE SEQUENCE</scope>
    <source>
        <strain evidence="8">S122</strain>
    </source>
</reference>
<dbReference type="SUPFAM" id="SSF52518">
    <property type="entry name" value="Thiamin diphosphate-binding fold (THDP-binding)"/>
    <property type="match status" value="2"/>
</dbReference>
<dbReference type="InterPro" id="IPR029035">
    <property type="entry name" value="DHS-like_NAD/FAD-binding_dom"/>
</dbReference>
<dbReference type="Gene3D" id="3.40.50.1220">
    <property type="entry name" value="TPP-binding domain"/>
    <property type="match status" value="1"/>
</dbReference>
<dbReference type="Pfam" id="PF00205">
    <property type="entry name" value="TPP_enzyme_M"/>
    <property type="match status" value="1"/>
</dbReference>
<dbReference type="AlphaFoldDB" id="A0A9Q9M240"/>
<evidence type="ECO:0000259" key="5">
    <source>
        <dbReference type="Pfam" id="PF00205"/>
    </source>
</evidence>
<dbReference type="Pfam" id="PF02776">
    <property type="entry name" value="TPP_enzyme_N"/>
    <property type="match status" value="1"/>
</dbReference>
<dbReference type="KEGG" id="lcae:K3721_06855"/>
<evidence type="ECO:0000313" key="9">
    <source>
        <dbReference type="Proteomes" id="UP001058713"/>
    </source>
</evidence>
<protein>
    <submittedName>
        <fullName evidence="8">Thiamine pyrophosphate-binding protein</fullName>
    </submittedName>
</protein>
<dbReference type="GO" id="GO:0030976">
    <property type="term" value="F:thiamine pyrophosphate binding"/>
    <property type="evidence" value="ECO:0007669"/>
    <property type="project" value="InterPro"/>
</dbReference>
<comment type="similarity">
    <text evidence="1 4">Belongs to the TPP enzyme family.</text>
</comment>
<evidence type="ECO:0000259" key="6">
    <source>
        <dbReference type="Pfam" id="PF02775"/>
    </source>
</evidence>
<dbReference type="CDD" id="cd00568">
    <property type="entry name" value="TPP_enzymes"/>
    <property type="match status" value="1"/>
</dbReference>
<dbReference type="GO" id="GO:0009099">
    <property type="term" value="P:L-valine biosynthetic process"/>
    <property type="evidence" value="ECO:0007669"/>
    <property type="project" value="TreeGrafter"/>
</dbReference>
<evidence type="ECO:0000256" key="4">
    <source>
        <dbReference type="RuleBase" id="RU362132"/>
    </source>
</evidence>
<dbReference type="GO" id="GO:0009097">
    <property type="term" value="P:isoleucine biosynthetic process"/>
    <property type="evidence" value="ECO:0007669"/>
    <property type="project" value="TreeGrafter"/>
</dbReference>
<evidence type="ECO:0000256" key="3">
    <source>
        <dbReference type="ARBA" id="ARBA00023052"/>
    </source>
</evidence>
<dbReference type="EMBL" id="CP081070">
    <property type="protein sequence ID" value="UWQ55252.1"/>
    <property type="molecule type" value="Genomic_DNA"/>
</dbReference>
<dbReference type="GO" id="GO:0003984">
    <property type="term" value="F:acetolactate synthase activity"/>
    <property type="evidence" value="ECO:0007669"/>
    <property type="project" value="TreeGrafter"/>
</dbReference>
<name>A0A9Q9M240_LEICA</name>
<dbReference type="Pfam" id="PF02775">
    <property type="entry name" value="TPP_enzyme_C"/>
    <property type="match status" value="1"/>
</dbReference>